<dbReference type="Gene3D" id="1.10.10.60">
    <property type="entry name" value="Homeodomain-like"/>
    <property type="match status" value="1"/>
</dbReference>
<dbReference type="GO" id="GO:0003677">
    <property type="term" value="F:DNA binding"/>
    <property type="evidence" value="ECO:0007669"/>
    <property type="project" value="InterPro"/>
</dbReference>
<gene>
    <name evidence="3" type="ORF">BFJ63_vAg18603</name>
</gene>
<organism evidence="3 4">
    <name type="scientific">Fusarium oxysporum f. sp. narcissi</name>
    <dbReference type="NCBI Taxonomy" id="451672"/>
    <lineage>
        <taxon>Eukaryota</taxon>
        <taxon>Fungi</taxon>
        <taxon>Dikarya</taxon>
        <taxon>Ascomycota</taxon>
        <taxon>Pezizomycotina</taxon>
        <taxon>Sordariomycetes</taxon>
        <taxon>Hypocreomycetidae</taxon>
        <taxon>Hypocreales</taxon>
        <taxon>Nectriaceae</taxon>
        <taxon>Fusarium</taxon>
        <taxon>Fusarium oxysporum species complex</taxon>
    </lineage>
</organism>
<evidence type="ECO:0000256" key="1">
    <source>
        <dbReference type="SAM" id="MobiDB-lite"/>
    </source>
</evidence>
<dbReference type="Pfam" id="PF05225">
    <property type="entry name" value="HTH_psq"/>
    <property type="match status" value="1"/>
</dbReference>
<protein>
    <recommendedName>
        <fullName evidence="2">HTH psq-type domain-containing protein</fullName>
    </recommendedName>
</protein>
<accession>A0A4Q2UVW6</accession>
<dbReference type="InterPro" id="IPR009057">
    <property type="entry name" value="Homeodomain-like_sf"/>
</dbReference>
<evidence type="ECO:0000313" key="4">
    <source>
        <dbReference type="Proteomes" id="UP000290540"/>
    </source>
</evidence>
<reference evidence="3 4" key="1">
    <citation type="submission" date="2016-12" db="EMBL/GenBank/DDBJ databases">
        <title>Draft genome sequence of Fusarium oxysporum causing rot on Narcissus.</title>
        <authorList>
            <person name="Armitage A.D."/>
            <person name="Taylor A."/>
            <person name="Clarkson J.P."/>
            <person name="Harrison R.J."/>
            <person name="Jackson A.C."/>
        </authorList>
    </citation>
    <scope>NUCLEOTIDE SEQUENCE [LARGE SCALE GENOMIC DNA]</scope>
    <source>
        <strain evidence="3 4">N139</strain>
    </source>
</reference>
<evidence type="ECO:0000259" key="2">
    <source>
        <dbReference type="Pfam" id="PF05225"/>
    </source>
</evidence>
<evidence type="ECO:0000313" key="3">
    <source>
        <dbReference type="EMBL" id="RYC78525.1"/>
    </source>
</evidence>
<feature type="region of interest" description="Disordered" evidence="1">
    <location>
        <begin position="27"/>
        <end position="46"/>
    </location>
</feature>
<feature type="domain" description="HTH psq-type" evidence="2">
    <location>
        <begin position="7"/>
        <end position="48"/>
    </location>
</feature>
<dbReference type="InterPro" id="IPR007889">
    <property type="entry name" value="HTH_Psq"/>
</dbReference>
<dbReference type="AlphaFoldDB" id="A0A4Q2UVW6"/>
<comment type="caution">
    <text evidence="3">The sequence shown here is derived from an EMBL/GenBank/DDBJ whole genome shotgun (WGS) entry which is preliminary data.</text>
</comment>
<dbReference type="Proteomes" id="UP000290540">
    <property type="component" value="Unassembled WGS sequence"/>
</dbReference>
<proteinExistence type="predicted"/>
<name>A0A4Q2UVW6_FUSOX</name>
<sequence length="117" mass="13167">MPQTPYTEDDVIEAMLDVTDNGLSQHEAAQKHGMPQTTLSDRLRGIPPKCEVTHPAQLLSKSQETRLVTWILRQEALGYAPSHGQVLENPRIPLIFRIPTVSLKVLDLKFKVLDETI</sequence>
<dbReference type="SUPFAM" id="SSF46689">
    <property type="entry name" value="Homeodomain-like"/>
    <property type="match status" value="1"/>
</dbReference>
<dbReference type="EMBL" id="MQTW01001088">
    <property type="protein sequence ID" value="RYC78525.1"/>
    <property type="molecule type" value="Genomic_DNA"/>
</dbReference>